<reference evidence="1 2" key="2">
    <citation type="submission" date="2018-03" db="EMBL/GenBank/DDBJ databases">
        <authorList>
            <person name="Keele B.F."/>
        </authorList>
    </citation>
    <scope>NUCLEOTIDE SEQUENCE [LARGE SCALE GENOMIC DNA]</scope>
    <source>
        <strain evidence="1 2">CCALA 016</strain>
    </source>
</reference>
<dbReference type="AlphaFoldDB" id="A0A2T1LWI5"/>
<comment type="caution">
    <text evidence="1">The sequence shown here is derived from an EMBL/GenBank/DDBJ whole genome shotgun (WGS) entry which is preliminary data.</text>
</comment>
<organism evidence="1 2">
    <name type="scientific">Aphanothece hegewaldii CCALA 016</name>
    <dbReference type="NCBI Taxonomy" id="2107694"/>
    <lineage>
        <taxon>Bacteria</taxon>
        <taxon>Bacillati</taxon>
        <taxon>Cyanobacteriota</taxon>
        <taxon>Cyanophyceae</taxon>
        <taxon>Oscillatoriophycideae</taxon>
        <taxon>Chroococcales</taxon>
        <taxon>Aphanothecaceae</taxon>
        <taxon>Aphanothece</taxon>
    </lineage>
</organism>
<protein>
    <recommendedName>
        <fullName evidence="3">BrnT family toxin</fullName>
    </recommendedName>
</protein>
<reference evidence="1 2" key="1">
    <citation type="submission" date="2018-03" db="EMBL/GenBank/DDBJ databases">
        <title>The ancient ancestry and fast evolution of plastids.</title>
        <authorList>
            <person name="Moore K.R."/>
            <person name="Magnabosco C."/>
            <person name="Momper L."/>
            <person name="Gold D.A."/>
            <person name="Bosak T."/>
            <person name="Fournier G.P."/>
        </authorList>
    </citation>
    <scope>NUCLEOTIDE SEQUENCE [LARGE SCALE GENOMIC DNA]</scope>
    <source>
        <strain evidence="1 2">CCALA 016</strain>
    </source>
</reference>
<name>A0A2T1LWI5_9CHRO</name>
<dbReference type="InterPro" id="IPR038573">
    <property type="entry name" value="BrnT_sf"/>
</dbReference>
<accession>A0A2T1LWI5</accession>
<evidence type="ECO:0008006" key="3">
    <source>
        <dbReference type="Google" id="ProtNLM"/>
    </source>
</evidence>
<dbReference type="Proteomes" id="UP000239001">
    <property type="component" value="Unassembled WGS sequence"/>
</dbReference>
<proteinExistence type="predicted"/>
<dbReference type="InterPro" id="IPR007460">
    <property type="entry name" value="BrnT_toxin"/>
</dbReference>
<evidence type="ECO:0000313" key="2">
    <source>
        <dbReference type="Proteomes" id="UP000239001"/>
    </source>
</evidence>
<sequence>MKIIIYNFIIAVKSSGQAGGQLLTIVYTVRGSRIRLISARKATKNEREIYYKNNT</sequence>
<evidence type="ECO:0000313" key="1">
    <source>
        <dbReference type="EMBL" id="PSF36254.1"/>
    </source>
</evidence>
<gene>
    <name evidence="1" type="ORF">C7H19_13685</name>
</gene>
<dbReference type="Pfam" id="PF04365">
    <property type="entry name" value="BrnT_toxin"/>
    <property type="match status" value="1"/>
</dbReference>
<dbReference type="OrthoDB" id="428036at2"/>
<keyword evidence="2" id="KW-1185">Reference proteome</keyword>
<dbReference type="EMBL" id="PXOH01000014">
    <property type="protein sequence ID" value="PSF36254.1"/>
    <property type="molecule type" value="Genomic_DNA"/>
</dbReference>
<dbReference type="Gene3D" id="3.10.450.530">
    <property type="entry name" value="Ribonuclease toxin, BrnT, of type II toxin-antitoxin system"/>
    <property type="match status" value="1"/>
</dbReference>